<dbReference type="SUPFAM" id="SSF52540">
    <property type="entry name" value="P-loop containing nucleoside triphosphate hydrolases"/>
    <property type="match status" value="2"/>
</dbReference>
<protein>
    <submittedName>
        <fullName evidence="7">ABC transporter ATP-binding protein</fullName>
    </submittedName>
</protein>
<keyword evidence="1" id="KW-0813">Transport</keyword>
<evidence type="ECO:0000256" key="4">
    <source>
        <dbReference type="ARBA" id="ARBA00022840"/>
    </source>
</evidence>
<feature type="domain" description="ABC transporter" evidence="6">
    <location>
        <begin position="288"/>
        <end position="536"/>
    </location>
</feature>
<dbReference type="PANTHER" id="PTHR43790">
    <property type="entry name" value="CARBOHYDRATE TRANSPORT ATP-BINDING PROTEIN MG119-RELATED"/>
    <property type="match status" value="1"/>
</dbReference>
<dbReference type="PANTHER" id="PTHR43790:SF9">
    <property type="entry name" value="GALACTOFURANOSE TRANSPORTER ATP-BINDING PROTEIN YTFR"/>
    <property type="match status" value="1"/>
</dbReference>
<dbReference type="GO" id="GO:0005524">
    <property type="term" value="F:ATP binding"/>
    <property type="evidence" value="ECO:0007669"/>
    <property type="project" value="UniProtKB-KW"/>
</dbReference>
<accession>A0ABP5KD04</accession>
<reference evidence="8" key="1">
    <citation type="journal article" date="2019" name="Int. J. Syst. Evol. Microbiol.">
        <title>The Global Catalogue of Microorganisms (GCM) 10K type strain sequencing project: providing services to taxonomists for standard genome sequencing and annotation.</title>
        <authorList>
            <consortium name="The Broad Institute Genomics Platform"/>
            <consortium name="The Broad Institute Genome Sequencing Center for Infectious Disease"/>
            <person name="Wu L."/>
            <person name="Ma J."/>
        </authorList>
    </citation>
    <scope>NUCLEOTIDE SEQUENCE [LARGE SCALE GENOMIC DNA]</scope>
    <source>
        <strain evidence="8">JCM 14560</strain>
    </source>
</reference>
<dbReference type="InterPro" id="IPR027417">
    <property type="entry name" value="P-loop_NTPase"/>
</dbReference>
<dbReference type="InterPro" id="IPR050107">
    <property type="entry name" value="ABC_carbohydrate_import_ATPase"/>
</dbReference>
<dbReference type="InterPro" id="IPR003593">
    <property type="entry name" value="AAA+_ATPase"/>
</dbReference>
<feature type="compositionally biased region" description="Acidic residues" evidence="5">
    <location>
        <begin position="585"/>
        <end position="594"/>
    </location>
</feature>
<keyword evidence="4 7" id="KW-0067">ATP-binding</keyword>
<dbReference type="Pfam" id="PF00005">
    <property type="entry name" value="ABC_tran"/>
    <property type="match status" value="2"/>
</dbReference>
<gene>
    <name evidence="7" type="ORF">GCM10009760_03580</name>
</gene>
<feature type="domain" description="ABC transporter" evidence="6">
    <location>
        <begin position="39"/>
        <end position="271"/>
    </location>
</feature>
<organism evidence="7 8">
    <name type="scientific">Kitasatospora kazusensis</name>
    <dbReference type="NCBI Taxonomy" id="407974"/>
    <lineage>
        <taxon>Bacteria</taxon>
        <taxon>Bacillati</taxon>
        <taxon>Actinomycetota</taxon>
        <taxon>Actinomycetes</taxon>
        <taxon>Kitasatosporales</taxon>
        <taxon>Streptomycetaceae</taxon>
        <taxon>Kitasatospora</taxon>
    </lineage>
</organism>
<dbReference type="Proteomes" id="UP001422759">
    <property type="component" value="Unassembled WGS sequence"/>
</dbReference>
<dbReference type="SMART" id="SM00382">
    <property type="entry name" value="AAA"/>
    <property type="match status" value="2"/>
</dbReference>
<evidence type="ECO:0000256" key="1">
    <source>
        <dbReference type="ARBA" id="ARBA00022448"/>
    </source>
</evidence>
<evidence type="ECO:0000259" key="6">
    <source>
        <dbReference type="PROSITE" id="PS50893"/>
    </source>
</evidence>
<feature type="compositionally biased region" description="Low complexity" evidence="5">
    <location>
        <begin position="558"/>
        <end position="584"/>
    </location>
</feature>
<name>A0ABP5KD04_9ACTN</name>
<keyword evidence="8" id="KW-1185">Reference proteome</keyword>
<evidence type="ECO:0000256" key="2">
    <source>
        <dbReference type="ARBA" id="ARBA00022737"/>
    </source>
</evidence>
<evidence type="ECO:0000313" key="8">
    <source>
        <dbReference type="Proteomes" id="UP001422759"/>
    </source>
</evidence>
<dbReference type="InterPro" id="IPR003439">
    <property type="entry name" value="ABC_transporter-like_ATP-bd"/>
</dbReference>
<dbReference type="InterPro" id="IPR017871">
    <property type="entry name" value="ABC_transporter-like_CS"/>
</dbReference>
<dbReference type="CDD" id="cd03215">
    <property type="entry name" value="ABC_Carb_Monos_II"/>
    <property type="match status" value="1"/>
</dbReference>
<dbReference type="PROSITE" id="PS00211">
    <property type="entry name" value="ABC_TRANSPORTER_1"/>
    <property type="match status" value="1"/>
</dbReference>
<dbReference type="EMBL" id="BAAANT010000001">
    <property type="protein sequence ID" value="GAA2130709.1"/>
    <property type="molecule type" value="Genomic_DNA"/>
</dbReference>
<keyword evidence="3" id="KW-0547">Nucleotide-binding</keyword>
<proteinExistence type="predicted"/>
<keyword evidence="2" id="KW-0677">Repeat</keyword>
<dbReference type="Gene3D" id="3.40.50.300">
    <property type="entry name" value="P-loop containing nucleotide triphosphate hydrolases"/>
    <property type="match status" value="2"/>
</dbReference>
<comment type="caution">
    <text evidence="7">The sequence shown here is derived from an EMBL/GenBank/DDBJ whole genome shotgun (WGS) entry which is preliminary data.</text>
</comment>
<sequence>MALQRNDAPPDHQEIAITASDPAQNLGGTPSAGTATPAVELRGITKRFPGVVANHDIDITVARGTVHALMGENGAGKSTLMKILYGMQRPDEGTIAIDGELVEFHTPGDAIARGIGMVHQHFMLADNLTVWENVVLGGESLHGIGARAKAKIKEISDQYGLGVRPEVLVEDLGVAERQRVEILKVLYRGAKILILDEPTAVLVPHEVEALFGNLRDLKSEGVTVIFISHKLHEVLSVADAISVIRRGTTVGDADPKTVTARQLAEMMVGAELPSPESRESTVTETEMLRVEGLRIAKADIEGIERVVLDDISLAIHKGEILGIAGVEGNGQAELVEAIMGMLPPDAGTVVLDGTDISDRLTRARREAGIGYIPEDRHKHGLLLEAPLWENRMLGHVTEAPNSKGFLLDPAGARKDTLRIVAEYDVRTPGIEVTAASLSGGNQQKLIIGREMSHNPKLLIAAHPTRGVDVGAQAQIWDQIRAAQREGLAVLLISADLDELIGLSDTIRVIYRGRLVADADPATVTAEDLGTAMTGAAAGHIESDADALAAAEAVAAEGTTAETAVAAEDGTETAEATVAEAGTSEAEAEPTETAEADPQAGE</sequence>
<evidence type="ECO:0000256" key="5">
    <source>
        <dbReference type="SAM" id="MobiDB-lite"/>
    </source>
</evidence>
<evidence type="ECO:0000256" key="3">
    <source>
        <dbReference type="ARBA" id="ARBA00022741"/>
    </source>
</evidence>
<dbReference type="PROSITE" id="PS50893">
    <property type="entry name" value="ABC_TRANSPORTER_2"/>
    <property type="match status" value="2"/>
</dbReference>
<feature type="region of interest" description="Disordered" evidence="5">
    <location>
        <begin position="558"/>
        <end position="601"/>
    </location>
</feature>
<evidence type="ECO:0000313" key="7">
    <source>
        <dbReference type="EMBL" id="GAA2130709.1"/>
    </source>
</evidence>
<dbReference type="CDD" id="cd03216">
    <property type="entry name" value="ABC_Carb_Monos_I"/>
    <property type="match status" value="1"/>
</dbReference>